<dbReference type="InterPro" id="IPR001633">
    <property type="entry name" value="EAL_dom"/>
</dbReference>
<evidence type="ECO:0000313" key="3">
    <source>
        <dbReference type="Proteomes" id="UP001327219"/>
    </source>
</evidence>
<dbReference type="PANTHER" id="PTHR33121">
    <property type="entry name" value="CYCLIC DI-GMP PHOSPHODIESTERASE PDEF"/>
    <property type="match status" value="1"/>
</dbReference>
<protein>
    <submittedName>
        <fullName evidence="2">EAL domain protein</fullName>
    </submittedName>
</protein>
<keyword evidence="3" id="KW-1185">Reference proteome</keyword>
<feature type="domain" description="EAL" evidence="1">
    <location>
        <begin position="1"/>
        <end position="226"/>
    </location>
</feature>
<dbReference type="CDD" id="cd01948">
    <property type="entry name" value="EAL"/>
    <property type="match status" value="1"/>
</dbReference>
<sequence>MQAMETNRVVLQYQPIVNSTTGEHEFYECLLRIVDNRGYKLSASPHIQAAEDYGVIRTVDKFVLTKAVELLERDEDIKLHVNISGATITDTEWVEFVKRLFYKKDFFGRLTFEITESSIIKNFKEASFLIRELNELGCGISIDDFGSGYNSYVQLKNINATSVKIGGEYIRDIMDNRNNMLFVKVLIELAKNLRLKTIAEYVDNERVITLLKELGVDYFQGSLFTR</sequence>
<organism evidence="2 3">
    <name type="scientific">Candidatus Bandiella euplotis</name>
    <dbReference type="NCBI Taxonomy" id="1664265"/>
    <lineage>
        <taxon>Bacteria</taxon>
        <taxon>Pseudomonadati</taxon>
        <taxon>Pseudomonadota</taxon>
        <taxon>Alphaproteobacteria</taxon>
        <taxon>Rickettsiales</taxon>
        <taxon>Candidatus Midichloriaceae</taxon>
        <taxon>Candidatus Bandiella</taxon>
    </lineage>
</organism>
<gene>
    <name evidence="2" type="ORF">Bandiella_00756</name>
</gene>
<proteinExistence type="predicted"/>
<dbReference type="SUPFAM" id="SSF141868">
    <property type="entry name" value="EAL domain-like"/>
    <property type="match status" value="1"/>
</dbReference>
<accession>A0ABZ0UKJ0</accession>
<dbReference type="InterPro" id="IPR050706">
    <property type="entry name" value="Cyclic-di-GMP_PDE-like"/>
</dbReference>
<dbReference type="Proteomes" id="UP001327219">
    <property type="component" value="Chromosome"/>
</dbReference>
<evidence type="ECO:0000259" key="1">
    <source>
        <dbReference type="PROSITE" id="PS50883"/>
    </source>
</evidence>
<evidence type="ECO:0000313" key="2">
    <source>
        <dbReference type="EMBL" id="WPX96639.1"/>
    </source>
</evidence>
<dbReference type="SMART" id="SM00052">
    <property type="entry name" value="EAL"/>
    <property type="match status" value="1"/>
</dbReference>
<dbReference type="Gene3D" id="3.20.20.450">
    <property type="entry name" value="EAL domain"/>
    <property type="match status" value="1"/>
</dbReference>
<reference evidence="2 3" key="1">
    <citation type="submission" date="2022-11" db="EMBL/GenBank/DDBJ databases">
        <title>Host association and intracellularity evolved multiple times independently in the Rickettsiales.</title>
        <authorList>
            <person name="Castelli M."/>
            <person name="Nardi T."/>
            <person name="Gammuto L."/>
            <person name="Bellinzona G."/>
            <person name="Sabaneyeva E."/>
            <person name="Potekhin A."/>
            <person name="Serra V."/>
            <person name="Petroni G."/>
            <person name="Sassera D."/>
        </authorList>
    </citation>
    <scope>NUCLEOTIDE SEQUENCE [LARGE SCALE GENOMIC DNA]</scope>
    <source>
        <strain evidence="2 3">NDG2</strain>
    </source>
</reference>
<dbReference type="InterPro" id="IPR035919">
    <property type="entry name" value="EAL_sf"/>
</dbReference>
<dbReference type="PANTHER" id="PTHR33121:SF79">
    <property type="entry name" value="CYCLIC DI-GMP PHOSPHODIESTERASE PDED-RELATED"/>
    <property type="match status" value="1"/>
</dbReference>
<dbReference type="Pfam" id="PF00563">
    <property type="entry name" value="EAL"/>
    <property type="match status" value="1"/>
</dbReference>
<dbReference type="PROSITE" id="PS50883">
    <property type="entry name" value="EAL"/>
    <property type="match status" value="1"/>
</dbReference>
<name>A0ABZ0UKJ0_9RICK</name>
<dbReference type="EMBL" id="CP110820">
    <property type="protein sequence ID" value="WPX96639.1"/>
    <property type="molecule type" value="Genomic_DNA"/>
</dbReference>